<dbReference type="AlphaFoldDB" id="A0A316UUH7"/>
<dbReference type="PANTHER" id="PTHR31836">
    <property type="match status" value="1"/>
</dbReference>
<keyword evidence="1 2" id="KW-0732">Signal</keyword>
<evidence type="ECO:0000313" key="5">
    <source>
        <dbReference type="Proteomes" id="UP000245884"/>
    </source>
</evidence>
<dbReference type="PANTHER" id="PTHR31836:SF28">
    <property type="entry name" value="SRCR DOMAIN-CONTAINING PROTEIN-RELATED"/>
    <property type="match status" value="1"/>
</dbReference>
<organism evidence="4 5">
    <name type="scientific">Jaminaea rosea</name>
    <dbReference type="NCBI Taxonomy" id="1569628"/>
    <lineage>
        <taxon>Eukaryota</taxon>
        <taxon>Fungi</taxon>
        <taxon>Dikarya</taxon>
        <taxon>Basidiomycota</taxon>
        <taxon>Ustilaginomycotina</taxon>
        <taxon>Exobasidiomycetes</taxon>
        <taxon>Microstromatales</taxon>
        <taxon>Microstromatales incertae sedis</taxon>
        <taxon>Jaminaea</taxon>
    </lineage>
</organism>
<gene>
    <name evidence="4" type="ORF">BDZ90DRAFT_226776</name>
</gene>
<dbReference type="STRING" id="1569628.A0A316UUH7"/>
<feature type="domain" description="RlpA-like protein double-psi beta-barrel" evidence="3">
    <location>
        <begin position="37"/>
        <end position="125"/>
    </location>
</feature>
<proteinExistence type="predicted"/>
<protein>
    <submittedName>
        <fullName evidence="4">Barwin-like endoglucanase</fullName>
    </submittedName>
</protein>
<reference evidence="4 5" key="1">
    <citation type="journal article" date="2018" name="Mol. Biol. Evol.">
        <title>Broad Genomic Sampling Reveals a Smut Pathogenic Ancestry of the Fungal Clade Ustilaginomycotina.</title>
        <authorList>
            <person name="Kijpornyongpan T."/>
            <person name="Mondo S.J."/>
            <person name="Barry K."/>
            <person name="Sandor L."/>
            <person name="Lee J."/>
            <person name="Lipzen A."/>
            <person name="Pangilinan J."/>
            <person name="LaButti K."/>
            <person name="Hainaut M."/>
            <person name="Henrissat B."/>
            <person name="Grigoriev I.V."/>
            <person name="Spatafora J.W."/>
            <person name="Aime M.C."/>
        </authorList>
    </citation>
    <scope>NUCLEOTIDE SEQUENCE [LARGE SCALE GENOMIC DNA]</scope>
    <source>
        <strain evidence="4 5">MCA 5214</strain>
    </source>
</reference>
<dbReference type="Proteomes" id="UP000245884">
    <property type="component" value="Unassembled WGS sequence"/>
</dbReference>
<dbReference type="RefSeq" id="XP_025362593.1">
    <property type="nucleotide sequence ID" value="XM_025504723.1"/>
</dbReference>
<keyword evidence="5" id="KW-1185">Reference proteome</keyword>
<feature type="chain" id="PRO_5016233629" evidence="2">
    <location>
        <begin position="21"/>
        <end position="129"/>
    </location>
</feature>
<dbReference type="Gene3D" id="2.40.40.10">
    <property type="entry name" value="RlpA-like domain"/>
    <property type="match status" value="1"/>
</dbReference>
<dbReference type="InterPro" id="IPR009009">
    <property type="entry name" value="RlpA-like_DPBB"/>
</dbReference>
<name>A0A316UUH7_9BASI</name>
<evidence type="ECO:0000256" key="1">
    <source>
        <dbReference type="ARBA" id="ARBA00022729"/>
    </source>
</evidence>
<dbReference type="GeneID" id="37026546"/>
<dbReference type="SUPFAM" id="SSF50685">
    <property type="entry name" value="Barwin-like endoglucanases"/>
    <property type="match status" value="1"/>
</dbReference>
<dbReference type="EMBL" id="KZ819666">
    <property type="protein sequence ID" value="PWN27981.1"/>
    <property type="molecule type" value="Genomic_DNA"/>
</dbReference>
<feature type="signal peptide" evidence="2">
    <location>
        <begin position="1"/>
        <end position="20"/>
    </location>
</feature>
<evidence type="ECO:0000313" key="4">
    <source>
        <dbReference type="EMBL" id="PWN27981.1"/>
    </source>
</evidence>
<dbReference type="InterPro" id="IPR051477">
    <property type="entry name" value="Expansin_CellWall"/>
</dbReference>
<dbReference type="CDD" id="cd22191">
    <property type="entry name" value="DPBB_RlpA_EXP_N-like"/>
    <property type="match status" value="1"/>
</dbReference>
<sequence>MRSFATLALTLALTGASAIAAPAGSPNTSNLEARSKSGKATFFEPGLGACGWQSGANDMIAALATSSYAGGSNCGKWITVHHNGNSAKVKVVDECPTCVSGDSVDLSPAAFSQLASKDQGMVDVTWNMA</sequence>
<accession>A0A316UUH7</accession>
<dbReference type="Pfam" id="PF03330">
    <property type="entry name" value="DPBB_1"/>
    <property type="match status" value="1"/>
</dbReference>
<evidence type="ECO:0000259" key="3">
    <source>
        <dbReference type="Pfam" id="PF03330"/>
    </source>
</evidence>
<dbReference type="OrthoDB" id="623670at2759"/>
<dbReference type="InterPro" id="IPR036908">
    <property type="entry name" value="RlpA-like_sf"/>
</dbReference>
<evidence type="ECO:0000256" key="2">
    <source>
        <dbReference type="SAM" id="SignalP"/>
    </source>
</evidence>